<dbReference type="AlphaFoldDB" id="A0A7I6GWA1"/>
<name>A0A7I6GWA1_BORGP</name>
<evidence type="ECO:0000313" key="2">
    <source>
        <dbReference type="Proteomes" id="UP000002276"/>
    </source>
</evidence>
<dbReference type="KEGG" id="bga:BG0417"/>
<proteinExistence type="predicted"/>
<dbReference type="Proteomes" id="UP000002276">
    <property type="component" value="Chromosome"/>
</dbReference>
<gene>
    <name evidence="1" type="ordered locus">BG0417</name>
</gene>
<evidence type="ECO:0000313" key="1">
    <source>
        <dbReference type="EMBL" id="AAU07267.1"/>
    </source>
</evidence>
<protein>
    <submittedName>
        <fullName evidence="1">Uncharacterized protein</fullName>
    </submittedName>
</protein>
<dbReference type="EMBL" id="CP000013">
    <property type="protein sequence ID" value="AAU07267.1"/>
    <property type="molecule type" value="Genomic_DNA"/>
</dbReference>
<reference evidence="1 2" key="1">
    <citation type="journal article" date="2004" name="Nucleic Acids Res.">
        <title>Comparative analysis of the Borrelia garinii genome.</title>
        <authorList>
            <person name="Glockner G."/>
            <person name="Lehmann R."/>
            <person name="Romualdi A."/>
            <person name="Pradella S."/>
            <person name="Schulte-Spechtel U."/>
            <person name="Schilhabel M."/>
            <person name="Wilske B."/>
            <person name="Suhnel J."/>
            <person name="Platzer M."/>
        </authorList>
    </citation>
    <scope>NUCLEOTIDE SEQUENCE [LARGE SCALE GENOMIC DNA]</scope>
    <source>
        <strain evidence="2">ATCC BAA-2496 / DSM 23469 / PBi</strain>
    </source>
</reference>
<accession>A0A7I6GWA1</accession>
<sequence>MKKKILALKKKNLNYKINISYNLTRIK</sequence>
<organism evidence="1 2">
    <name type="scientific">Borrelia garinii subsp. bavariensis (strain ATCC BAA-2496 / DSM 23469 / PBi)</name>
    <name type="common">Borreliella bavariensis</name>
    <dbReference type="NCBI Taxonomy" id="290434"/>
    <lineage>
        <taxon>Bacteria</taxon>
        <taxon>Pseudomonadati</taxon>
        <taxon>Spirochaetota</taxon>
        <taxon>Spirochaetia</taxon>
        <taxon>Spirochaetales</taxon>
        <taxon>Borreliaceae</taxon>
        <taxon>Borreliella</taxon>
    </lineage>
</organism>